<dbReference type="Proteomes" id="UP000835052">
    <property type="component" value="Unassembled WGS sequence"/>
</dbReference>
<dbReference type="Pfam" id="PF01204">
    <property type="entry name" value="Trehalase"/>
    <property type="match status" value="1"/>
</dbReference>
<evidence type="ECO:0000256" key="4">
    <source>
        <dbReference type="ARBA" id="ARBA00022801"/>
    </source>
</evidence>
<evidence type="ECO:0000256" key="3">
    <source>
        <dbReference type="ARBA" id="ARBA00019905"/>
    </source>
</evidence>
<dbReference type="OrthoDB" id="3542292at2759"/>
<feature type="chain" id="PRO_5035777928" description="Trehalase" evidence="7">
    <location>
        <begin position="19"/>
        <end position="593"/>
    </location>
</feature>
<evidence type="ECO:0000313" key="9">
    <source>
        <dbReference type="Proteomes" id="UP000835052"/>
    </source>
</evidence>
<feature type="signal peptide" evidence="7">
    <location>
        <begin position="1"/>
        <end position="18"/>
    </location>
</feature>
<dbReference type="SUPFAM" id="SSF48208">
    <property type="entry name" value="Six-hairpin glycosidases"/>
    <property type="match status" value="1"/>
</dbReference>
<dbReference type="PANTHER" id="PTHR23403:SF5">
    <property type="entry name" value="TREHALASE"/>
    <property type="match status" value="1"/>
</dbReference>
<comment type="similarity">
    <text evidence="1 6">Belongs to the glycosyl hydrolase 37 family.</text>
</comment>
<comment type="catalytic activity">
    <reaction evidence="6">
        <text>alpha,alpha-trehalose + H2O = alpha-D-glucose + beta-D-glucose</text>
        <dbReference type="Rhea" id="RHEA:32675"/>
        <dbReference type="ChEBI" id="CHEBI:15377"/>
        <dbReference type="ChEBI" id="CHEBI:15903"/>
        <dbReference type="ChEBI" id="CHEBI:16551"/>
        <dbReference type="ChEBI" id="CHEBI:17925"/>
        <dbReference type="EC" id="3.2.1.28"/>
    </reaction>
</comment>
<keyword evidence="7" id="KW-0732">Signal</keyword>
<comment type="caution">
    <text evidence="8">The sequence shown here is derived from an EMBL/GenBank/DDBJ whole genome shotgun (WGS) entry which is preliminary data.</text>
</comment>
<accession>A0A8S1H0F3</accession>
<evidence type="ECO:0000256" key="6">
    <source>
        <dbReference type="RuleBase" id="RU361180"/>
    </source>
</evidence>
<dbReference type="PROSITE" id="PS00927">
    <property type="entry name" value="TREHALASE_1"/>
    <property type="match status" value="1"/>
</dbReference>
<evidence type="ECO:0000256" key="1">
    <source>
        <dbReference type="ARBA" id="ARBA00005615"/>
    </source>
</evidence>
<name>A0A8S1H0F3_9PELO</name>
<gene>
    <name evidence="8" type="ORF">CAUJ_LOCUS2709</name>
</gene>
<dbReference type="AlphaFoldDB" id="A0A8S1H0F3"/>
<keyword evidence="4 6" id="KW-0378">Hydrolase</keyword>
<dbReference type="InterPro" id="IPR001661">
    <property type="entry name" value="Glyco_hydro_37"/>
</dbReference>
<dbReference type="PROSITE" id="PS00928">
    <property type="entry name" value="TREHALASE_2"/>
    <property type="match status" value="1"/>
</dbReference>
<dbReference type="InterPro" id="IPR012341">
    <property type="entry name" value="6hp_glycosidase-like_sf"/>
</dbReference>
<dbReference type="PANTHER" id="PTHR23403">
    <property type="entry name" value="TREHALASE"/>
    <property type="match status" value="1"/>
</dbReference>
<dbReference type="InterPro" id="IPR018232">
    <property type="entry name" value="Glyco_hydro_37_CS"/>
</dbReference>
<evidence type="ECO:0000256" key="2">
    <source>
        <dbReference type="ARBA" id="ARBA00012757"/>
    </source>
</evidence>
<keyword evidence="5 6" id="KW-0326">Glycosidase</keyword>
<evidence type="ECO:0000256" key="5">
    <source>
        <dbReference type="ARBA" id="ARBA00023295"/>
    </source>
</evidence>
<dbReference type="GO" id="GO:0005993">
    <property type="term" value="P:trehalose catabolic process"/>
    <property type="evidence" value="ECO:0007669"/>
    <property type="project" value="TreeGrafter"/>
</dbReference>
<dbReference type="EC" id="3.2.1.28" evidence="2 6"/>
<dbReference type="Gene3D" id="1.50.10.10">
    <property type="match status" value="1"/>
</dbReference>
<dbReference type="GO" id="GO:0004555">
    <property type="term" value="F:alpha,alpha-trehalase activity"/>
    <property type="evidence" value="ECO:0007669"/>
    <property type="project" value="UniProtKB-EC"/>
</dbReference>
<dbReference type="InterPro" id="IPR008928">
    <property type="entry name" value="6-hairpin_glycosidase_sf"/>
</dbReference>
<reference evidence="8" key="1">
    <citation type="submission" date="2020-10" db="EMBL/GenBank/DDBJ databases">
        <authorList>
            <person name="Kikuchi T."/>
        </authorList>
    </citation>
    <scope>NUCLEOTIDE SEQUENCE</scope>
    <source>
        <strain evidence="8">NKZ352</strain>
    </source>
</reference>
<organism evidence="8 9">
    <name type="scientific">Caenorhabditis auriculariae</name>
    <dbReference type="NCBI Taxonomy" id="2777116"/>
    <lineage>
        <taxon>Eukaryota</taxon>
        <taxon>Metazoa</taxon>
        <taxon>Ecdysozoa</taxon>
        <taxon>Nematoda</taxon>
        <taxon>Chromadorea</taxon>
        <taxon>Rhabditida</taxon>
        <taxon>Rhabditina</taxon>
        <taxon>Rhabditomorpha</taxon>
        <taxon>Rhabditoidea</taxon>
        <taxon>Rhabditidae</taxon>
        <taxon>Peloderinae</taxon>
        <taxon>Caenorhabditis</taxon>
    </lineage>
</organism>
<protein>
    <recommendedName>
        <fullName evidence="3 6">Trehalase</fullName>
        <ecNumber evidence="2 6">3.2.1.28</ecNumber>
    </recommendedName>
    <alternativeName>
        <fullName evidence="6">Alpha-trehalose glucohydrolase</fullName>
    </alternativeName>
</protein>
<evidence type="ECO:0000256" key="7">
    <source>
        <dbReference type="SAM" id="SignalP"/>
    </source>
</evidence>
<dbReference type="PRINTS" id="PR00744">
    <property type="entry name" value="GLHYDRLASE37"/>
</dbReference>
<proteinExistence type="inferred from homology"/>
<keyword evidence="9" id="KW-1185">Reference proteome</keyword>
<evidence type="ECO:0000313" key="8">
    <source>
        <dbReference type="EMBL" id="CAD6186790.1"/>
    </source>
</evidence>
<sequence>MRWILNSLLFLLFRSSHQDNNSTVAVCDPSNSNNSYIYCNGPILKAVNDMGLYNDSKTFVDMPMLQDPAMVLSAFSSVFGNNSNSNNMSKVRLQTFIDQYFSAPGSELVVCTPSDWKPNPPKLATIQDPKLRDWALQLNNIWKDLCRQVNTTILDHSSRYSLLYVPHPFIVPGGRFREFYYWDAYWIIKGLIACDMYDSTKNMIRNLASVIDRYGFVPNGGRVYYLQRSQPPFLSGMVYELFEATGDVAFVVEMLPTLVKELNFWDANRRIDIVINGTTHQIYQYKTPSNVPRPESYSVDTKNAASMTPAAQAQFWQDIASSAESGWDFSTRWFADKKTLTQIETTKILPVDLNAVVCWNLDILEYLYERAGDQATANIYRSRRAVFRDSFYQVFYNETQGTWFDYNLRTKLHNTEFYPSIAVPLFTNCFNTLNTGKSERLFGYMKTHGVFDYPSGIPTSMIKGSGEQWDFPNGWSPSNHMIIEGLRKNANPEMQDQGFQLASKWVLGNYRVFQETGHMWEKYNVTGTYPQPGSGGEYNVQNGFGWTNGAILDLLVTYNDRLAVSPPEGSSAASKLVIPTAIIALVSILARCI</sequence>
<dbReference type="EMBL" id="CAJGYM010000005">
    <property type="protein sequence ID" value="CAD6186790.1"/>
    <property type="molecule type" value="Genomic_DNA"/>
</dbReference>